<dbReference type="InterPro" id="IPR013589">
    <property type="entry name" value="Bac_transglu_N"/>
</dbReference>
<evidence type="ECO:0000313" key="3">
    <source>
        <dbReference type="Proteomes" id="UP000298050"/>
    </source>
</evidence>
<gene>
    <name evidence="2" type="ORF">E4634_01770</name>
</gene>
<dbReference type="AlphaFoldDB" id="A0A4Z0M7Z3"/>
<sequence length="294" mass="33211">MKYRIRHRTRYEYQGLVSQCYSVTHLLPRNTFYQRCERASISVDPLPAQGADRTDYFGNHAYHFTVQFPHRYLEVVAESEVEIFAQRQSLALDFGATCAEVRSLLYNLEPEENIRAREFLLDSPKVVRSQTLADYASDCFVDDRPFFSCVRELTHKIYSEFTFDPRSTEVTTPLEEVLELRAGVCQDFAHLAIGCLRSLGYPARYVSGYLETLPPPGQTKLEGADASHAWFSVYSPTEGWADFDPTNNLMAMEQHITTAWGRDYSDITPLKGSVLGGGAGHALDVAVDVQRLGA</sequence>
<dbReference type="PANTHER" id="PTHR33490">
    <property type="entry name" value="BLR5614 PROTEIN-RELATED"/>
    <property type="match status" value="1"/>
</dbReference>
<dbReference type="EMBL" id="SRLE01000002">
    <property type="protein sequence ID" value="TGD75641.1"/>
    <property type="molecule type" value="Genomic_DNA"/>
</dbReference>
<dbReference type="Pfam" id="PF08379">
    <property type="entry name" value="Bact_transglu_N"/>
    <property type="match status" value="1"/>
</dbReference>
<name>A0A4Z0M7Z3_9GAMM</name>
<reference evidence="2 3" key="1">
    <citation type="submission" date="2019-04" db="EMBL/GenBank/DDBJ databases">
        <title>Taxonomy of novel Haliea sp. from mangrove soil of West Coast of India.</title>
        <authorList>
            <person name="Verma A."/>
            <person name="Kumar P."/>
            <person name="Krishnamurthi S."/>
        </authorList>
    </citation>
    <scope>NUCLEOTIDE SEQUENCE [LARGE SCALE GENOMIC DNA]</scope>
    <source>
        <strain evidence="2 3">SAOS-164</strain>
    </source>
</reference>
<dbReference type="RefSeq" id="WP_135440893.1">
    <property type="nucleotide sequence ID" value="NZ_SRLE01000002.1"/>
</dbReference>
<dbReference type="PANTHER" id="PTHR33490:SF7">
    <property type="entry name" value="BLR2979 PROTEIN"/>
    <property type="match status" value="1"/>
</dbReference>
<dbReference type="InterPro" id="IPR002931">
    <property type="entry name" value="Transglutaminase-like"/>
</dbReference>
<dbReference type="OrthoDB" id="5438043at2"/>
<dbReference type="InterPro" id="IPR038765">
    <property type="entry name" value="Papain-like_cys_pep_sf"/>
</dbReference>
<feature type="domain" description="Transglutaminase-like" evidence="1">
    <location>
        <begin position="177"/>
        <end position="247"/>
    </location>
</feature>
<accession>A0A4Z0M7Z3</accession>
<dbReference type="SMART" id="SM00460">
    <property type="entry name" value="TGc"/>
    <property type="match status" value="1"/>
</dbReference>
<protein>
    <submittedName>
        <fullName evidence="2">Transglutaminase family protein</fullName>
    </submittedName>
</protein>
<organism evidence="2 3">
    <name type="scientific">Mangrovimicrobium sediminis</name>
    <dbReference type="NCBI Taxonomy" id="2562682"/>
    <lineage>
        <taxon>Bacteria</taxon>
        <taxon>Pseudomonadati</taxon>
        <taxon>Pseudomonadota</taxon>
        <taxon>Gammaproteobacteria</taxon>
        <taxon>Cellvibrionales</taxon>
        <taxon>Halieaceae</taxon>
        <taxon>Mangrovimicrobium</taxon>
    </lineage>
</organism>
<dbReference type="Gene3D" id="3.10.620.30">
    <property type="match status" value="1"/>
</dbReference>
<dbReference type="Proteomes" id="UP000298050">
    <property type="component" value="Unassembled WGS sequence"/>
</dbReference>
<proteinExistence type="predicted"/>
<dbReference type="SUPFAM" id="SSF54001">
    <property type="entry name" value="Cysteine proteinases"/>
    <property type="match status" value="1"/>
</dbReference>
<evidence type="ECO:0000313" key="2">
    <source>
        <dbReference type="EMBL" id="TGD75641.1"/>
    </source>
</evidence>
<evidence type="ECO:0000259" key="1">
    <source>
        <dbReference type="SMART" id="SM00460"/>
    </source>
</evidence>
<keyword evidence="3" id="KW-1185">Reference proteome</keyword>
<dbReference type="Pfam" id="PF01841">
    <property type="entry name" value="Transglut_core"/>
    <property type="match status" value="1"/>
</dbReference>
<comment type="caution">
    <text evidence="2">The sequence shown here is derived from an EMBL/GenBank/DDBJ whole genome shotgun (WGS) entry which is preliminary data.</text>
</comment>